<evidence type="ECO:0000313" key="3">
    <source>
        <dbReference type="EMBL" id="QRW22749.1"/>
    </source>
</evidence>
<feature type="transmembrane region" description="Helical" evidence="1">
    <location>
        <begin position="237"/>
        <end position="256"/>
    </location>
</feature>
<feature type="transmembrane region" description="Helical" evidence="1">
    <location>
        <begin position="133"/>
        <end position="151"/>
    </location>
</feature>
<proteinExistence type="predicted"/>
<keyword evidence="1" id="KW-1133">Transmembrane helix</keyword>
<dbReference type="InterPro" id="IPR037119">
    <property type="entry name" value="Haem_oxidase_HugZ-like_sf"/>
</dbReference>
<dbReference type="PANTHER" id="PTHR37783">
    <property type="entry name" value="MEMBRANE PROTEIN, PUTATIVE (AFU_ORTHOLOGUE AFUA_1G04315)-RELATED"/>
    <property type="match status" value="1"/>
</dbReference>
<dbReference type="KEGG" id="rsx:RhiXN_07785"/>
<evidence type="ECO:0000256" key="1">
    <source>
        <dbReference type="SAM" id="Phobius"/>
    </source>
</evidence>
<reference evidence="3" key="1">
    <citation type="submission" date="2020-05" db="EMBL/GenBank/DDBJ databases">
        <title>Evolutionary and genomic comparisons of hybrid uninucleate and nonhybrid Rhizoctonia fungi.</title>
        <authorList>
            <person name="Li C."/>
            <person name="Chen X."/>
        </authorList>
    </citation>
    <scope>NUCLEOTIDE SEQUENCE</scope>
    <source>
        <strain evidence="3">AG-1 IA</strain>
    </source>
</reference>
<dbReference type="RefSeq" id="XP_043182986.1">
    <property type="nucleotide sequence ID" value="XM_043327601.1"/>
</dbReference>
<organism evidence="3 4">
    <name type="scientific">Rhizoctonia solani</name>
    <dbReference type="NCBI Taxonomy" id="456999"/>
    <lineage>
        <taxon>Eukaryota</taxon>
        <taxon>Fungi</taxon>
        <taxon>Dikarya</taxon>
        <taxon>Basidiomycota</taxon>
        <taxon>Agaricomycotina</taxon>
        <taxon>Agaricomycetes</taxon>
        <taxon>Cantharellales</taxon>
        <taxon>Ceratobasidiaceae</taxon>
        <taxon>Rhizoctonia</taxon>
    </lineage>
</organism>
<feature type="domain" description="DUF2470" evidence="2">
    <location>
        <begin position="3"/>
        <end position="69"/>
    </location>
</feature>
<feature type="transmembrane region" description="Helical" evidence="1">
    <location>
        <begin position="212"/>
        <end position="230"/>
    </location>
</feature>
<accession>A0A8H8SYS0</accession>
<dbReference type="Pfam" id="PF10615">
    <property type="entry name" value="DUF2470"/>
    <property type="match status" value="1"/>
</dbReference>
<keyword evidence="1" id="KW-0472">Membrane</keyword>
<protein>
    <recommendedName>
        <fullName evidence="2">DUF2470 domain-containing protein</fullName>
    </recommendedName>
</protein>
<feature type="transmembrane region" description="Helical" evidence="1">
    <location>
        <begin position="95"/>
        <end position="113"/>
    </location>
</feature>
<evidence type="ECO:0000259" key="2">
    <source>
        <dbReference type="Pfam" id="PF10615"/>
    </source>
</evidence>
<feature type="transmembrane region" description="Helical" evidence="1">
    <location>
        <begin position="172"/>
        <end position="192"/>
    </location>
</feature>
<dbReference type="AlphaFoldDB" id="A0A8H8SYS0"/>
<keyword evidence="1" id="KW-0812">Transmembrane</keyword>
<dbReference type="Proteomes" id="UP000650533">
    <property type="component" value="Chromosome 9"/>
</dbReference>
<dbReference type="PANTHER" id="PTHR37783:SF1">
    <property type="entry name" value="MEMBRANE PROTEIN, PUTATIVE (AFU_ORTHOLOGUE AFUA_1G04315)-RELATED"/>
    <property type="match status" value="1"/>
</dbReference>
<evidence type="ECO:0000313" key="4">
    <source>
        <dbReference type="Proteomes" id="UP000650533"/>
    </source>
</evidence>
<dbReference type="InterPro" id="IPR019595">
    <property type="entry name" value="DUF2470"/>
</dbReference>
<dbReference type="GeneID" id="67030064"/>
<dbReference type="EMBL" id="CP059666">
    <property type="protein sequence ID" value="QRW22749.1"/>
    <property type="molecule type" value="Genomic_DNA"/>
</dbReference>
<gene>
    <name evidence="3" type="ORF">RhiXN_07785</name>
</gene>
<name>A0A8H8SYS0_9AGAM</name>
<dbReference type="Gene3D" id="3.20.180.10">
    <property type="entry name" value="PNP-oxidase-like"/>
    <property type="match status" value="1"/>
</dbReference>
<sequence length="324" mass="36132">MSHHQDTLVAYVKHFGKVNEDVSSARMTTIDSKSMTIEYVSDGKTQTANIIFDPPIEVYDEVKPRLIAMREEALEGVGMVNQPVVSVYQLPPLKLGAITSSLMLVLIYTTFAGEGSLGSQIRELVGGSSTMKWAWGFTGLIHAAEGIYMAALCKRHKTGIRLGGSVQSNWVVWLNGILYNAVMIALLMWAWLSTPRNAQTPLMALIVRDGCMYFVAIFSALLFNLLVWKYGRESQLVLPFFVVWSTTTIAISRLLLSMKNVQGPEDWGQQVKIAIPDLELTTIREGGLVGIVSRFSEDDDPLSYQMDRKPVPKMSHIGRYDEHL</sequence>